<proteinExistence type="inferred from homology"/>
<dbReference type="RefSeq" id="WP_377566491.1">
    <property type="nucleotide sequence ID" value="NZ_JBHTJZ010000033.1"/>
</dbReference>
<accession>A0ABW3HUH7</accession>
<dbReference type="InterPro" id="IPR001867">
    <property type="entry name" value="OmpR/PhoB-type_DNA-bd"/>
</dbReference>
<dbReference type="PROSITE" id="PS50110">
    <property type="entry name" value="RESPONSE_REGULATORY"/>
    <property type="match status" value="1"/>
</dbReference>
<feature type="modified residue" description="4-aspartylphosphate" evidence="6">
    <location>
        <position position="56"/>
    </location>
</feature>
<gene>
    <name evidence="8" type="ORF">ACFQ2I_17645</name>
</gene>
<evidence type="ECO:0000313" key="9">
    <source>
        <dbReference type="Proteomes" id="UP001596989"/>
    </source>
</evidence>
<dbReference type="InterPro" id="IPR036388">
    <property type="entry name" value="WH-like_DNA-bd_sf"/>
</dbReference>
<evidence type="ECO:0000259" key="7">
    <source>
        <dbReference type="PROSITE" id="PS50110"/>
    </source>
</evidence>
<dbReference type="Proteomes" id="UP001596989">
    <property type="component" value="Unassembled WGS sequence"/>
</dbReference>
<keyword evidence="6" id="KW-0597">Phosphoprotein</keyword>
<keyword evidence="3" id="KW-0805">Transcription regulation</keyword>
<dbReference type="InterPro" id="IPR011006">
    <property type="entry name" value="CheY-like_superfamily"/>
</dbReference>
<name>A0ABW3HUH7_9BACL</name>
<feature type="domain" description="Response regulatory" evidence="7">
    <location>
        <begin position="3"/>
        <end position="119"/>
    </location>
</feature>
<dbReference type="Pfam" id="PF00072">
    <property type="entry name" value="Response_reg"/>
    <property type="match status" value="1"/>
</dbReference>
<dbReference type="InterPro" id="IPR051677">
    <property type="entry name" value="AfsR-DnrI-RedD_regulator"/>
</dbReference>
<comment type="caution">
    <text evidence="8">The sequence shown here is derived from an EMBL/GenBank/DDBJ whole genome shotgun (WGS) entry which is preliminary data.</text>
</comment>
<dbReference type="PANTHER" id="PTHR35807">
    <property type="entry name" value="TRANSCRIPTIONAL REGULATOR REDD-RELATED"/>
    <property type="match status" value="1"/>
</dbReference>
<protein>
    <submittedName>
        <fullName evidence="8">Response regulator</fullName>
    </submittedName>
</protein>
<evidence type="ECO:0000313" key="8">
    <source>
        <dbReference type="EMBL" id="MFD0961176.1"/>
    </source>
</evidence>
<dbReference type="SMART" id="SM00862">
    <property type="entry name" value="Trans_reg_C"/>
    <property type="match status" value="1"/>
</dbReference>
<evidence type="ECO:0000256" key="2">
    <source>
        <dbReference type="ARBA" id="ARBA00023012"/>
    </source>
</evidence>
<keyword evidence="2" id="KW-0902">Two-component regulatory system</keyword>
<evidence type="ECO:0000256" key="1">
    <source>
        <dbReference type="ARBA" id="ARBA00005820"/>
    </source>
</evidence>
<dbReference type="EMBL" id="JBHTJZ010000033">
    <property type="protein sequence ID" value="MFD0961176.1"/>
    <property type="molecule type" value="Genomic_DNA"/>
</dbReference>
<dbReference type="InterPro" id="IPR005158">
    <property type="entry name" value="BTAD"/>
</dbReference>
<organism evidence="8 9">
    <name type="scientific">Paenibacillus chungangensis</name>
    <dbReference type="NCBI Taxonomy" id="696535"/>
    <lineage>
        <taxon>Bacteria</taxon>
        <taxon>Bacillati</taxon>
        <taxon>Bacillota</taxon>
        <taxon>Bacilli</taxon>
        <taxon>Bacillales</taxon>
        <taxon>Paenibacillaceae</taxon>
        <taxon>Paenibacillus</taxon>
    </lineage>
</organism>
<dbReference type="SMART" id="SM00448">
    <property type="entry name" value="REC"/>
    <property type="match status" value="1"/>
</dbReference>
<comment type="similarity">
    <text evidence="1">Belongs to the AfsR/DnrI/RedD regulatory family.</text>
</comment>
<dbReference type="SUPFAM" id="SSF48452">
    <property type="entry name" value="TPR-like"/>
    <property type="match status" value="1"/>
</dbReference>
<keyword evidence="5" id="KW-0804">Transcription</keyword>
<keyword evidence="9" id="KW-1185">Reference proteome</keyword>
<dbReference type="InterPro" id="IPR011990">
    <property type="entry name" value="TPR-like_helical_dom_sf"/>
</dbReference>
<dbReference type="InterPro" id="IPR016032">
    <property type="entry name" value="Sig_transdc_resp-reg_C-effctor"/>
</dbReference>
<evidence type="ECO:0000256" key="6">
    <source>
        <dbReference type="PROSITE-ProRule" id="PRU00169"/>
    </source>
</evidence>
<reference evidence="9" key="1">
    <citation type="journal article" date="2019" name="Int. J. Syst. Evol. Microbiol.">
        <title>The Global Catalogue of Microorganisms (GCM) 10K type strain sequencing project: providing services to taxonomists for standard genome sequencing and annotation.</title>
        <authorList>
            <consortium name="The Broad Institute Genomics Platform"/>
            <consortium name="The Broad Institute Genome Sequencing Center for Infectious Disease"/>
            <person name="Wu L."/>
            <person name="Ma J."/>
        </authorList>
    </citation>
    <scope>NUCLEOTIDE SEQUENCE [LARGE SCALE GENOMIC DNA]</scope>
    <source>
        <strain evidence="9">CCUG 59129</strain>
    </source>
</reference>
<dbReference type="SMART" id="SM01043">
    <property type="entry name" value="BTAD"/>
    <property type="match status" value="1"/>
</dbReference>
<evidence type="ECO:0000256" key="4">
    <source>
        <dbReference type="ARBA" id="ARBA00023125"/>
    </source>
</evidence>
<dbReference type="Pfam" id="PF03704">
    <property type="entry name" value="BTAD"/>
    <property type="match status" value="1"/>
</dbReference>
<dbReference type="Gene3D" id="3.40.50.2300">
    <property type="match status" value="1"/>
</dbReference>
<dbReference type="InterPro" id="IPR001789">
    <property type="entry name" value="Sig_transdc_resp-reg_receiver"/>
</dbReference>
<sequence>MYKAIIVEDEIPNLELMHVMLQQFSSIDIMGSFDSPLQAFVSIKESTDAPHVAFIDIEMPEMNGIALARKLLEHCPRTAIVFTTAYREYALEAFDVQAVDYILKPVTPAAIERVLSRLNQHAGMTEDTNSSPAGSAEIRCFGGFEVRSGDGGLIRFPSRKAEELCAYLLCHPGRDVSKWQLVELLWPNMEAERASHNLHNAVYLLKKLMKDNRLHMELKKTNDGYVLESTGPPYDYLLFQSQARLAGLEPGSRSQAEQLCLQYRGVLLEGKPYLWKLALEEESSKQYEALIRTIVRYDMSLGNWSSAEEWLLRLLAIYPLHDEMNGLLLELYGRSGKWEKSMAHYNKLRQAYIREMGMEPPWELKEKATTK</sequence>
<dbReference type="Gene3D" id="1.10.10.10">
    <property type="entry name" value="Winged helix-like DNA-binding domain superfamily/Winged helix DNA-binding domain"/>
    <property type="match status" value="1"/>
</dbReference>
<dbReference type="SUPFAM" id="SSF52172">
    <property type="entry name" value="CheY-like"/>
    <property type="match status" value="1"/>
</dbReference>
<dbReference type="Gene3D" id="1.25.40.10">
    <property type="entry name" value="Tetratricopeptide repeat domain"/>
    <property type="match status" value="1"/>
</dbReference>
<keyword evidence="4" id="KW-0238">DNA-binding</keyword>
<evidence type="ECO:0000256" key="5">
    <source>
        <dbReference type="ARBA" id="ARBA00023163"/>
    </source>
</evidence>
<dbReference type="SUPFAM" id="SSF46894">
    <property type="entry name" value="C-terminal effector domain of the bipartite response regulators"/>
    <property type="match status" value="1"/>
</dbReference>
<evidence type="ECO:0000256" key="3">
    <source>
        <dbReference type="ARBA" id="ARBA00023015"/>
    </source>
</evidence>